<dbReference type="Gramene" id="TuG1812G0700001419.01.T01">
    <property type="protein sequence ID" value="TuG1812G0700001419.01.T01.cds289107"/>
    <property type="gene ID" value="TuG1812G0700001419.01"/>
</dbReference>
<accession>A0A8R7QVU3</accession>
<feature type="domain" description="Transposase (putative) gypsy type" evidence="1">
    <location>
        <begin position="70"/>
        <end position="136"/>
    </location>
</feature>
<organism evidence="2 3">
    <name type="scientific">Triticum urartu</name>
    <name type="common">Red wild einkorn</name>
    <name type="synonym">Crithodium urartu</name>
    <dbReference type="NCBI Taxonomy" id="4572"/>
    <lineage>
        <taxon>Eukaryota</taxon>
        <taxon>Viridiplantae</taxon>
        <taxon>Streptophyta</taxon>
        <taxon>Embryophyta</taxon>
        <taxon>Tracheophyta</taxon>
        <taxon>Spermatophyta</taxon>
        <taxon>Magnoliopsida</taxon>
        <taxon>Liliopsida</taxon>
        <taxon>Poales</taxon>
        <taxon>Poaceae</taxon>
        <taxon>BOP clade</taxon>
        <taxon>Pooideae</taxon>
        <taxon>Triticodae</taxon>
        <taxon>Triticeae</taxon>
        <taxon>Triticinae</taxon>
        <taxon>Triticum</taxon>
    </lineage>
</organism>
<proteinExistence type="predicted"/>
<dbReference type="Pfam" id="PF04195">
    <property type="entry name" value="Transposase_28"/>
    <property type="match status" value="1"/>
</dbReference>
<evidence type="ECO:0000259" key="1">
    <source>
        <dbReference type="Pfam" id="PF04195"/>
    </source>
</evidence>
<keyword evidence="3" id="KW-1185">Reference proteome</keyword>
<sequence length="159" mass="16647">MPSSPSANPGHGVAAAAVPSGPTGAEGFASILATQGELDALCREHGVPEGFTALPAGDLRANSTPPPGAICVYARALEAGMRVPPHGFLREALAHFGVAPAQLTPNGWRMMAGFLALCRSTGVPPSLVVFRRFFLLSNVSQKHKKGWYFLQSRQGSGLR</sequence>
<protein>
    <recommendedName>
        <fullName evidence="1">Transposase (putative) gypsy type domain-containing protein</fullName>
    </recommendedName>
</protein>
<reference evidence="2" key="3">
    <citation type="submission" date="2022-06" db="UniProtKB">
        <authorList>
            <consortium name="EnsemblPlants"/>
        </authorList>
    </citation>
    <scope>IDENTIFICATION</scope>
</reference>
<dbReference type="InterPro" id="IPR007321">
    <property type="entry name" value="Transposase_28"/>
</dbReference>
<dbReference type="PANTHER" id="PTHR31099:SF28">
    <property type="entry name" value="F5J5.12"/>
    <property type="match status" value="1"/>
</dbReference>
<dbReference type="Proteomes" id="UP000015106">
    <property type="component" value="Chromosome 7"/>
</dbReference>
<reference evidence="3" key="1">
    <citation type="journal article" date="2013" name="Nature">
        <title>Draft genome of the wheat A-genome progenitor Triticum urartu.</title>
        <authorList>
            <person name="Ling H.Q."/>
            <person name="Zhao S."/>
            <person name="Liu D."/>
            <person name="Wang J."/>
            <person name="Sun H."/>
            <person name="Zhang C."/>
            <person name="Fan H."/>
            <person name="Li D."/>
            <person name="Dong L."/>
            <person name="Tao Y."/>
            <person name="Gao C."/>
            <person name="Wu H."/>
            <person name="Li Y."/>
            <person name="Cui Y."/>
            <person name="Guo X."/>
            <person name="Zheng S."/>
            <person name="Wang B."/>
            <person name="Yu K."/>
            <person name="Liang Q."/>
            <person name="Yang W."/>
            <person name="Lou X."/>
            <person name="Chen J."/>
            <person name="Feng M."/>
            <person name="Jian J."/>
            <person name="Zhang X."/>
            <person name="Luo G."/>
            <person name="Jiang Y."/>
            <person name="Liu J."/>
            <person name="Wang Z."/>
            <person name="Sha Y."/>
            <person name="Zhang B."/>
            <person name="Wu H."/>
            <person name="Tang D."/>
            <person name="Shen Q."/>
            <person name="Xue P."/>
            <person name="Zou S."/>
            <person name="Wang X."/>
            <person name="Liu X."/>
            <person name="Wang F."/>
            <person name="Yang Y."/>
            <person name="An X."/>
            <person name="Dong Z."/>
            <person name="Zhang K."/>
            <person name="Zhang X."/>
            <person name="Luo M.C."/>
            <person name="Dvorak J."/>
            <person name="Tong Y."/>
            <person name="Wang J."/>
            <person name="Yang H."/>
            <person name="Li Z."/>
            <person name="Wang D."/>
            <person name="Zhang A."/>
            <person name="Wang J."/>
        </authorList>
    </citation>
    <scope>NUCLEOTIDE SEQUENCE</scope>
    <source>
        <strain evidence="3">cv. G1812</strain>
    </source>
</reference>
<name>A0A8R7QVU3_TRIUA</name>
<evidence type="ECO:0000313" key="3">
    <source>
        <dbReference type="Proteomes" id="UP000015106"/>
    </source>
</evidence>
<dbReference type="AlphaFoldDB" id="A0A8R7QVU3"/>
<dbReference type="EnsemblPlants" id="TuG1812G0700001419.01.T01">
    <property type="protein sequence ID" value="TuG1812G0700001419.01.T01.cds289107"/>
    <property type="gene ID" value="TuG1812G0700001419.01"/>
</dbReference>
<reference evidence="2" key="2">
    <citation type="submission" date="2018-03" db="EMBL/GenBank/DDBJ databases">
        <title>The Triticum urartu genome reveals the dynamic nature of wheat genome evolution.</title>
        <authorList>
            <person name="Ling H."/>
            <person name="Ma B."/>
            <person name="Shi X."/>
            <person name="Liu H."/>
            <person name="Dong L."/>
            <person name="Sun H."/>
            <person name="Cao Y."/>
            <person name="Gao Q."/>
            <person name="Zheng S."/>
            <person name="Li Y."/>
            <person name="Yu Y."/>
            <person name="Du H."/>
            <person name="Qi M."/>
            <person name="Li Y."/>
            <person name="Yu H."/>
            <person name="Cui Y."/>
            <person name="Wang N."/>
            <person name="Chen C."/>
            <person name="Wu H."/>
            <person name="Zhao Y."/>
            <person name="Zhang J."/>
            <person name="Li Y."/>
            <person name="Zhou W."/>
            <person name="Zhang B."/>
            <person name="Hu W."/>
            <person name="Eijk M."/>
            <person name="Tang J."/>
            <person name="Witsenboer H."/>
            <person name="Zhao S."/>
            <person name="Li Z."/>
            <person name="Zhang A."/>
            <person name="Wang D."/>
            <person name="Liang C."/>
        </authorList>
    </citation>
    <scope>NUCLEOTIDE SEQUENCE [LARGE SCALE GENOMIC DNA]</scope>
    <source>
        <strain evidence="2">cv. G1812</strain>
    </source>
</reference>
<evidence type="ECO:0000313" key="2">
    <source>
        <dbReference type="EnsemblPlants" id="TuG1812G0700001419.01.T01.cds289107"/>
    </source>
</evidence>
<dbReference type="PANTHER" id="PTHR31099">
    <property type="entry name" value="OS06G0165300 PROTEIN"/>
    <property type="match status" value="1"/>
</dbReference>